<feature type="region of interest" description="Disordered" evidence="2">
    <location>
        <begin position="526"/>
        <end position="569"/>
    </location>
</feature>
<dbReference type="Pfam" id="PF23899">
    <property type="entry name" value="SU10_portal"/>
    <property type="match status" value="1"/>
</dbReference>
<evidence type="ECO:0008006" key="5">
    <source>
        <dbReference type="Google" id="ProtNLM"/>
    </source>
</evidence>
<evidence type="ECO:0000313" key="3">
    <source>
        <dbReference type="EMBL" id="KKR20041.1"/>
    </source>
</evidence>
<gene>
    <name evidence="3" type="ORF">UT51_C0009G0015</name>
</gene>
<evidence type="ECO:0000313" key="4">
    <source>
        <dbReference type="Proteomes" id="UP000034656"/>
    </source>
</evidence>
<name>A0A837I0M9_9BACT</name>
<dbReference type="Proteomes" id="UP000034656">
    <property type="component" value="Unassembled WGS sequence"/>
</dbReference>
<feature type="compositionally biased region" description="Low complexity" evidence="2">
    <location>
        <begin position="539"/>
        <end position="552"/>
    </location>
</feature>
<reference evidence="3 4" key="1">
    <citation type="journal article" date="2015" name="Nature">
        <title>rRNA introns, odd ribosomes, and small enigmatic genomes across a large radiation of phyla.</title>
        <authorList>
            <person name="Brown C.T."/>
            <person name="Hug L.A."/>
            <person name="Thomas B.C."/>
            <person name="Sharon I."/>
            <person name="Castelle C.J."/>
            <person name="Singh A."/>
            <person name="Wilkins M.J."/>
            <person name="Williams K.H."/>
            <person name="Banfield J.F."/>
        </authorList>
    </citation>
    <scope>NUCLEOTIDE SEQUENCE [LARGE SCALE GENOMIC DNA]</scope>
</reference>
<comment type="caution">
    <text evidence="3">The sequence shown here is derived from an EMBL/GenBank/DDBJ whole genome shotgun (WGS) entry which is preliminary data.</text>
</comment>
<dbReference type="EMBL" id="LBXB01000009">
    <property type="protein sequence ID" value="KKR20041.1"/>
    <property type="molecule type" value="Genomic_DNA"/>
</dbReference>
<evidence type="ECO:0000256" key="2">
    <source>
        <dbReference type="SAM" id="MobiDB-lite"/>
    </source>
</evidence>
<dbReference type="InterPro" id="IPR056909">
    <property type="entry name" value="SU10_portal"/>
</dbReference>
<feature type="compositionally biased region" description="Basic and acidic residues" evidence="2">
    <location>
        <begin position="526"/>
        <end position="538"/>
    </location>
</feature>
<protein>
    <recommendedName>
        <fullName evidence="5">Portal protein</fullName>
    </recommendedName>
</protein>
<sequence>MPETQIQINESLMDKLVAEKTAANELQKRKHEDWNDNYELYRNKVKTNRLTQRQAVNIPLMKETIKTILSKIDDAPNAEWKEMGGNEDKELIYQEIWDAALRENKLELIDILDKKNVLLYGLSAKKLNIGDTGVSINVLDVYDIVYDPLMSASDSETAKFIIHQNIFRSIREILADDRYAKNGKDELMSWVNSEPGLTQSEENKKNWELKMERLKDMGVDHQDFSLFVGGDRLVNLTEHYTNIWNIKKKEWERKVVVYADDHVELLNETLMDLTGVDFWPFIVWSEDPEINDIYPDSVADLVRTPNKVLNVWFSQMIENRTLKNFQMHWFLPGQNYTPQTYTPGPGVMLPAPPGDDINKVIKPVEISGLDDTLTAISALTQIVERGTGATAIEKGQPEKGVQTLGEVQILVGKAMERSIGIAKFYKMAWHETCWKWDKLMHANAPKILKLYKTSRTGKIYSKKIYASDWKSTAGYEPMIRSSSEQEQESLKTIQKFMFLLAQFPNNEALRKIAQKRMLESVDLSSEELKQVESSEEKQQQQPQQQEQEQSPQGFAEIQNKMGELAALSR</sequence>
<feature type="coiled-coil region" evidence="1">
    <location>
        <begin position="9"/>
        <end position="44"/>
    </location>
</feature>
<accession>A0A837I0M9</accession>
<proteinExistence type="predicted"/>
<keyword evidence="1" id="KW-0175">Coiled coil</keyword>
<dbReference type="AlphaFoldDB" id="A0A837I0M9"/>
<organism evidence="3 4">
    <name type="scientific">Candidatus Nomurabacteria bacterium GW2011_GWC2_39_41</name>
    <dbReference type="NCBI Taxonomy" id="1618754"/>
    <lineage>
        <taxon>Bacteria</taxon>
        <taxon>Candidatus Nomuraibacteriota</taxon>
    </lineage>
</organism>
<evidence type="ECO:0000256" key="1">
    <source>
        <dbReference type="SAM" id="Coils"/>
    </source>
</evidence>